<keyword evidence="2" id="KW-0472">Membrane</keyword>
<organism evidence="3 4">
    <name type="scientific">Microdochium trichocladiopsis</name>
    <dbReference type="NCBI Taxonomy" id="1682393"/>
    <lineage>
        <taxon>Eukaryota</taxon>
        <taxon>Fungi</taxon>
        <taxon>Dikarya</taxon>
        <taxon>Ascomycota</taxon>
        <taxon>Pezizomycotina</taxon>
        <taxon>Sordariomycetes</taxon>
        <taxon>Xylariomycetidae</taxon>
        <taxon>Xylariales</taxon>
        <taxon>Microdochiaceae</taxon>
        <taxon>Microdochium</taxon>
    </lineage>
</organism>
<evidence type="ECO:0000313" key="3">
    <source>
        <dbReference type="EMBL" id="KAH7033063.1"/>
    </source>
</evidence>
<evidence type="ECO:0000313" key="4">
    <source>
        <dbReference type="Proteomes" id="UP000756346"/>
    </source>
</evidence>
<sequence>MRSTSKSLEQIQKQLTHSVHEARDSSSEGLDAAQEKALRITRKIITTPPKKLSIGTRHRYKHARRFLEAALPAIGANFFLACAISQVVRDMSNLAQHSLQQSIEALKAWWTSLPQEPRLAELPQFTAFLKEMQGPLGCSPYAKSSPRPRIPEESLPSRIPEESLPPRAESPGPAVEPTDTTNPSVPSLLRVVDQTIDNTATAVPPIAPAARNAPGKRQAEQIDEGPDPKRLRTMDVDIPAFSPSHITPYSNAEFFSESRVNDLPREISKQFGLYAESITPYEAISKIAHLGDMGVKCTILWDINAAEWEPCLVVPLTYSLAKVAPFPNTH</sequence>
<feature type="region of interest" description="Disordered" evidence="1">
    <location>
        <begin position="1"/>
        <end position="32"/>
    </location>
</feature>
<evidence type="ECO:0000256" key="2">
    <source>
        <dbReference type="SAM" id="Phobius"/>
    </source>
</evidence>
<dbReference type="GeneID" id="70183128"/>
<dbReference type="RefSeq" id="XP_046013895.1">
    <property type="nucleotide sequence ID" value="XM_046153582.1"/>
</dbReference>
<reference evidence="3" key="1">
    <citation type="journal article" date="2021" name="Nat. Commun.">
        <title>Genetic determinants of endophytism in the Arabidopsis root mycobiome.</title>
        <authorList>
            <person name="Mesny F."/>
            <person name="Miyauchi S."/>
            <person name="Thiergart T."/>
            <person name="Pickel B."/>
            <person name="Atanasova L."/>
            <person name="Karlsson M."/>
            <person name="Huettel B."/>
            <person name="Barry K.W."/>
            <person name="Haridas S."/>
            <person name="Chen C."/>
            <person name="Bauer D."/>
            <person name="Andreopoulos W."/>
            <person name="Pangilinan J."/>
            <person name="LaButti K."/>
            <person name="Riley R."/>
            <person name="Lipzen A."/>
            <person name="Clum A."/>
            <person name="Drula E."/>
            <person name="Henrissat B."/>
            <person name="Kohler A."/>
            <person name="Grigoriev I.V."/>
            <person name="Martin F.M."/>
            <person name="Hacquard S."/>
        </authorList>
    </citation>
    <scope>NUCLEOTIDE SEQUENCE</scope>
    <source>
        <strain evidence="3">MPI-CAGE-CH-0230</strain>
    </source>
</reference>
<feature type="region of interest" description="Disordered" evidence="1">
    <location>
        <begin position="138"/>
        <end position="185"/>
    </location>
</feature>
<dbReference type="AlphaFoldDB" id="A0A9P8Y8R8"/>
<comment type="caution">
    <text evidence="3">The sequence shown here is derived from an EMBL/GenBank/DDBJ whole genome shotgun (WGS) entry which is preliminary data.</text>
</comment>
<feature type="transmembrane region" description="Helical" evidence="2">
    <location>
        <begin position="66"/>
        <end position="88"/>
    </location>
</feature>
<feature type="region of interest" description="Disordered" evidence="1">
    <location>
        <begin position="200"/>
        <end position="232"/>
    </location>
</feature>
<keyword evidence="2" id="KW-1133">Transmembrane helix</keyword>
<accession>A0A9P8Y8R8</accession>
<keyword evidence="2" id="KW-0812">Transmembrane</keyword>
<keyword evidence="4" id="KW-1185">Reference proteome</keyword>
<gene>
    <name evidence="3" type="ORF">B0I36DRAFT_320689</name>
</gene>
<proteinExistence type="predicted"/>
<dbReference type="Proteomes" id="UP000756346">
    <property type="component" value="Unassembled WGS sequence"/>
</dbReference>
<evidence type="ECO:0000256" key="1">
    <source>
        <dbReference type="SAM" id="MobiDB-lite"/>
    </source>
</evidence>
<dbReference type="EMBL" id="JAGTJQ010000004">
    <property type="protein sequence ID" value="KAH7033063.1"/>
    <property type="molecule type" value="Genomic_DNA"/>
</dbReference>
<feature type="compositionally biased region" description="Low complexity" evidence="1">
    <location>
        <begin position="200"/>
        <end position="210"/>
    </location>
</feature>
<name>A0A9P8Y8R8_9PEZI</name>
<feature type="compositionally biased region" description="Polar residues" evidence="1">
    <location>
        <begin position="1"/>
        <end position="17"/>
    </location>
</feature>
<protein>
    <submittedName>
        <fullName evidence="3">Uncharacterized protein</fullName>
    </submittedName>
</protein>